<dbReference type="AlphaFoldDB" id="A0A501W8U4"/>
<evidence type="ECO:0000313" key="1">
    <source>
        <dbReference type="EMBL" id="TPE43701.1"/>
    </source>
</evidence>
<evidence type="ECO:0000313" key="2">
    <source>
        <dbReference type="Proteomes" id="UP000316727"/>
    </source>
</evidence>
<comment type="caution">
    <text evidence="1">The sequence shown here is derived from an EMBL/GenBank/DDBJ whole genome shotgun (WGS) entry which is preliminary data.</text>
</comment>
<accession>A0A501W8U4</accession>
<dbReference type="OrthoDB" id="848102at2"/>
<name>A0A501W8U4_9BACT</name>
<gene>
    <name evidence="1" type="ORF">FJM65_13215</name>
</gene>
<proteinExistence type="predicted"/>
<protein>
    <submittedName>
        <fullName evidence="1">Uncharacterized protein</fullName>
    </submittedName>
</protein>
<sequence length="385" mass="41850">MKNNFYLSLLGCGLALTMMGCEKTDEIAPEFMAGTSQNALDENCYAIDFEAYSSDNPEQLPFIDHVATPFGKVWVHNTKRNAEGVYGDDNVARIYDTANPTGDDAHDLGQASRLGKILISNQFTQQQIAANPDGTYNPSGTEIRIAEPNDNAWGATLELDFTEIDGSVTMQSVDVVDVDASPLENKSYVRLVLAGGGTVDFPLATYEEEGSVQTVDLKGTSNVEKLILVLDGEGNVGSGGIDNIVFCTEQEVTPPATGGCTRTQGYWKTHADSNNKKYDNTWDDYYSAPFFLSGQTYYTVLLVQPKGNAYYILAHQYAAATLNLAAGAGMSGEALEAYNKATELFKKYSPSQIGKKDKKLREQFTSLSDTLDKYNNGIIGPGHCD</sequence>
<keyword evidence="2" id="KW-1185">Reference proteome</keyword>
<dbReference type="EMBL" id="VFRQ01000006">
    <property type="protein sequence ID" value="TPE43701.1"/>
    <property type="molecule type" value="Genomic_DNA"/>
</dbReference>
<dbReference type="PROSITE" id="PS51257">
    <property type="entry name" value="PROKAR_LIPOPROTEIN"/>
    <property type="match status" value="1"/>
</dbReference>
<reference evidence="1 2" key="1">
    <citation type="submission" date="2019-06" db="EMBL/GenBank/DDBJ databases">
        <title>A novel bacterium of genus Pontibacter, isolated from marine sediment.</title>
        <authorList>
            <person name="Huang H."/>
            <person name="Mo K."/>
            <person name="Hu Y."/>
        </authorList>
    </citation>
    <scope>NUCLEOTIDE SEQUENCE [LARGE SCALE GENOMIC DNA]</scope>
    <source>
        <strain evidence="1 2">HB172049</strain>
    </source>
</reference>
<organism evidence="1 2">
    <name type="scientific">Pontibacter mangrovi</name>
    <dbReference type="NCBI Taxonomy" id="2589816"/>
    <lineage>
        <taxon>Bacteria</taxon>
        <taxon>Pseudomonadati</taxon>
        <taxon>Bacteroidota</taxon>
        <taxon>Cytophagia</taxon>
        <taxon>Cytophagales</taxon>
        <taxon>Hymenobacteraceae</taxon>
        <taxon>Pontibacter</taxon>
    </lineage>
</organism>
<dbReference type="RefSeq" id="WP_140622004.1">
    <property type="nucleotide sequence ID" value="NZ_VFRQ01000006.1"/>
</dbReference>
<dbReference type="Proteomes" id="UP000316727">
    <property type="component" value="Unassembled WGS sequence"/>
</dbReference>